<evidence type="ECO:0000313" key="1">
    <source>
        <dbReference type="EMBL" id="CAH3176018.1"/>
    </source>
</evidence>
<proteinExistence type="predicted"/>
<name>A0ABN8RAW4_9CNID</name>
<comment type="caution">
    <text evidence="1">The sequence shown here is derived from an EMBL/GenBank/DDBJ whole genome shotgun (WGS) entry which is preliminary data.</text>
</comment>
<evidence type="ECO:0000313" key="2">
    <source>
        <dbReference type="Proteomes" id="UP001159405"/>
    </source>
</evidence>
<sequence>NNADRKITYTSYHGYCDSGIGPGWFRFEGSAGIRMPTSYQPTNRCGTHITNWTLFRTVCFHWTAGCCEFSTNIKVRLHCGSYYVYYLNGIPTCYGILHVHFNFTQSGFLSFFLSFMY</sequence>
<reference evidence="1 2" key="1">
    <citation type="submission" date="2022-05" db="EMBL/GenBank/DDBJ databases">
        <authorList>
            <consortium name="Genoscope - CEA"/>
            <person name="William W."/>
        </authorList>
    </citation>
    <scope>NUCLEOTIDE SEQUENCE [LARGE SCALE GENOMIC DNA]</scope>
</reference>
<feature type="non-terminal residue" evidence="1">
    <location>
        <position position="1"/>
    </location>
</feature>
<protein>
    <submittedName>
        <fullName evidence="1">Uncharacterized protein</fullName>
    </submittedName>
</protein>
<keyword evidence="2" id="KW-1185">Reference proteome</keyword>
<gene>
    <name evidence="1" type="ORF">PLOB_00017434</name>
</gene>
<organism evidence="1 2">
    <name type="scientific">Porites lobata</name>
    <dbReference type="NCBI Taxonomy" id="104759"/>
    <lineage>
        <taxon>Eukaryota</taxon>
        <taxon>Metazoa</taxon>
        <taxon>Cnidaria</taxon>
        <taxon>Anthozoa</taxon>
        <taxon>Hexacorallia</taxon>
        <taxon>Scleractinia</taxon>
        <taxon>Fungiina</taxon>
        <taxon>Poritidae</taxon>
        <taxon>Porites</taxon>
    </lineage>
</organism>
<dbReference type="Proteomes" id="UP001159405">
    <property type="component" value="Unassembled WGS sequence"/>
</dbReference>
<accession>A0ABN8RAW4</accession>
<dbReference type="EMBL" id="CALNXK010000207">
    <property type="protein sequence ID" value="CAH3176018.1"/>
    <property type="molecule type" value="Genomic_DNA"/>
</dbReference>